<dbReference type="EMBL" id="JACRTJ010000014">
    <property type="protein sequence ID" value="MBC8598942.1"/>
    <property type="molecule type" value="Genomic_DNA"/>
</dbReference>
<accession>A0ABR7NS42</accession>
<sequence length="396" mass="44879">MKYNFDEIIDRTGTSATKMESLPKGCPDDALPLWVADMDFACAEPILKALHERIDKKIFGYTMYDTDECLGAVLNWYKKRYGWEEQKENLFFCGGIVSAYAVLLNLLTKEGEGVVIQRPIYYPFTMKANSNGRQIVDSPLIYADGNYTIDFDDLDKKMAEPNNKVLVFCSPHNPAGRVWTEEEIRKVVDICKKYDKWIICDEIHCDLLRCGMTFHPILKVAPDYADRIAVCTAPSKTFNLAGMKTSNIVIHNKELQAAWKELIGGKLSMNGAGTLGLTAMIAAYNEGEEWLEQLKEYLDGNFAYIDAFLKEHLPKAHMVPSEGTYLAWIDFNGYVDGDAEKLEEIMQKKARVALDEGYIFGDAGRGFERINIATPRSVVEDCMDRILKAFKEEKLV</sequence>
<comment type="cofactor">
    <cofactor evidence="1">
        <name>pyridoxal 5'-phosphate</name>
        <dbReference type="ChEBI" id="CHEBI:597326"/>
    </cofactor>
</comment>
<dbReference type="CDD" id="cd00609">
    <property type="entry name" value="AAT_like"/>
    <property type="match status" value="1"/>
</dbReference>
<keyword evidence="4" id="KW-0456">Lyase</keyword>
<keyword evidence="7" id="KW-0032">Aminotransferase</keyword>
<evidence type="ECO:0000256" key="1">
    <source>
        <dbReference type="ARBA" id="ARBA00001933"/>
    </source>
</evidence>
<protein>
    <recommendedName>
        <fullName evidence="2">cysteine-S-conjugate beta-lyase</fullName>
        <ecNumber evidence="2">4.4.1.13</ecNumber>
    </recommendedName>
</protein>
<dbReference type="Proteomes" id="UP000647491">
    <property type="component" value="Unassembled WGS sequence"/>
</dbReference>
<keyword evidence="3" id="KW-0663">Pyridoxal phosphate</keyword>
<dbReference type="InterPro" id="IPR004839">
    <property type="entry name" value="Aminotransferase_I/II_large"/>
</dbReference>
<dbReference type="InterPro" id="IPR027619">
    <property type="entry name" value="C-S_lyase_PatB-like"/>
</dbReference>
<feature type="domain" description="Aminotransferase class I/classII large" evidence="6">
    <location>
        <begin position="35"/>
        <end position="386"/>
    </location>
</feature>
<comment type="caution">
    <text evidence="7">The sequence shown here is derived from an EMBL/GenBank/DDBJ whole genome shotgun (WGS) entry which is preliminary data.</text>
</comment>
<dbReference type="Gene3D" id="3.90.1150.10">
    <property type="entry name" value="Aspartate Aminotransferase, domain 1"/>
    <property type="match status" value="1"/>
</dbReference>
<organism evidence="7 8">
    <name type="scientific">Enterocloster hominis</name>
    <name type="common">ex Liu et al. 2021</name>
    <dbReference type="NCBI Taxonomy" id="2763663"/>
    <lineage>
        <taxon>Bacteria</taxon>
        <taxon>Bacillati</taxon>
        <taxon>Bacillota</taxon>
        <taxon>Clostridia</taxon>
        <taxon>Lachnospirales</taxon>
        <taxon>Lachnospiraceae</taxon>
        <taxon>Enterocloster</taxon>
    </lineage>
</organism>
<dbReference type="InterPro" id="IPR015422">
    <property type="entry name" value="PyrdxlP-dep_Trfase_small"/>
</dbReference>
<dbReference type="PANTHER" id="PTHR43525">
    <property type="entry name" value="PROTEIN MALY"/>
    <property type="match status" value="1"/>
</dbReference>
<proteinExistence type="inferred from homology"/>
<evidence type="ECO:0000313" key="8">
    <source>
        <dbReference type="Proteomes" id="UP000647491"/>
    </source>
</evidence>
<evidence type="ECO:0000256" key="2">
    <source>
        <dbReference type="ARBA" id="ARBA00012224"/>
    </source>
</evidence>
<name>A0ABR7NS42_9FIRM</name>
<keyword evidence="8" id="KW-1185">Reference proteome</keyword>
<gene>
    <name evidence="7" type="ORF">H8708_06815</name>
</gene>
<comment type="similarity">
    <text evidence="5">Belongs to the class-II pyridoxal-phosphate-dependent aminotransferase family. MalY/PatB cystathionine beta-lyase subfamily.</text>
</comment>
<keyword evidence="7" id="KW-0808">Transferase</keyword>
<evidence type="ECO:0000256" key="4">
    <source>
        <dbReference type="ARBA" id="ARBA00023239"/>
    </source>
</evidence>
<evidence type="ECO:0000313" key="7">
    <source>
        <dbReference type="EMBL" id="MBC8598942.1"/>
    </source>
</evidence>
<dbReference type="EC" id="4.4.1.13" evidence="2"/>
<dbReference type="GO" id="GO:0008483">
    <property type="term" value="F:transaminase activity"/>
    <property type="evidence" value="ECO:0007669"/>
    <property type="project" value="UniProtKB-KW"/>
</dbReference>
<dbReference type="RefSeq" id="WP_262427372.1">
    <property type="nucleotide sequence ID" value="NZ_JACRTJ010000014.1"/>
</dbReference>
<reference evidence="7 8" key="1">
    <citation type="submission" date="2020-08" db="EMBL/GenBank/DDBJ databases">
        <title>Genome public.</title>
        <authorList>
            <person name="Liu C."/>
            <person name="Sun Q."/>
        </authorList>
    </citation>
    <scope>NUCLEOTIDE SEQUENCE [LARGE SCALE GENOMIC DNA]</scope>
    <source>
        <strain evidence="7 8">BX10</strain>
    </source>
</reference>
<dbReference type="Gene3D" id="3.40.640.10">
    <property type="entry name" value="Type I PLP-dependent aspartate aminotransferase-like (Major domain)"/>
    <property type="match status" value="1"/>
</dbReference>
<dbReference type="NCBIfam" id="TIGR04350">
    <property type="entry name" value="C_S_lyase_PatB"/>
    <property type="match status" value="1"/>
</dbReference>
<evidence type="ECO:0000259" key="6">
    <source>
        <dbReference type="Pfam" id="PF00155"/>
    </source>
</evidence>
<dbReference type="SUPFAM" id="SSF53383">
    <property type="entry name" value="PLP-dependent transferases"/>
    <property type="match status" value="1"/>
</dbReference>
<evidence type="ECO:0000256" key="5">
    <source>
        <dbReference type="ARBA" id="ARBA00037974"/>
    </source>
</evidence>
<dbReference type="InterPro" id="IPR015421">
    <property type="entry name" value="PyrdxlP-dep_Trfase_major"/>
</dbReference>
<evidence type="ECO:0000256" key="3">
    <source>
        <dbReference type="ARBA" id="ARBA00022898"/>
    </source>
</evidence>
<dbReference type="InterPro" id="IPR051798">
    <property type="entry name" value="Class-II_PLP-Dep_Aminotrans"/>
</dbReference>
<dbReference type="InterPro" id="IPR015424">
    <property type="entry name" value="PyrdxlP-dep_Trfase"/>
</dbReference>
<dbReference type="Pfam" id="PF00155">
    <property type="entry name" value="Aminotran_1_2"/>
    <property type="match status" value="1"/>
</dbReference>
<dbReference type="PANTHER" id="PTHR43525:SF1">
    <property type="entry name" value="PROTEIN MALY"/>
    <property type="match status" value="1"/>
</dbReference>